<feature type="domain" description="Anoctamin transmembrane" evidence="8">
    <location>
        <begin position="199"/>
        <end position="234"/>
    </location>
</feature>
<protein>
    <submittedName>
        <fullName evidence="10">Anoctamin-6</fullName>
    </submittedName>
</protein>
<evidence type="ECO:0000259" key="9">
    <source>
        <dbReference type="Pfam" id="PF16178"/>
    </source>
</evidence>
<reference evidence="10" key="1">
    <citation type="submission" date="2020-05" db="EMBL/GenBank/DDBJ databases">
        <title>Phylogenomic resolution of chytrid fungi.</title>
        <authorList>
            <person name="Stajich J.E."/>
            <person name="Amses K."/>
            <person name="Simmons R."/>
            <person name="Seto K."/>
            <person name="Myers J."/>
            <person name="Bonds A."/>
            <person name="Quandt C.A."/>
            <person name="Barry K."/>
            <person name="Liu P."/>
            <person name="Grigoriev I."/>
            <person name="Longcore J.E."/>
            <person name="James T.Y."/>
        </authorList>
    </citation>
    <scope>NUCLEOTIDE SEQUENCE</scope>
    <source>
        <strain evidence="10">JEL0513</strain>
    </source>
</reference>
<dbReference type="InterPro" id="IPR032394">
    <property type="entry name" value="Anoct_dimer"/>
</dbReference>
<keyword evidence="5 7" id="KW-0472">Membrane</keyword>
<evidence type="ECO:0000256" key="7">
    <source>
        <dbReference type="SAM" id="Phobius"/>
    </source>
</evidence>
<evidence type="ECO:0000259" key="8">
    <source>
        <dbReference type="Pfam" id="PF04547"/>
    </source>
</evidence>
<dbReference type="Proteomes" id="UP001211907">
    <property type="component" value="Unassembled WGS sequence"/>
</dbReference>
<dbReference type="Pfam" id="PF16178">
    <property type="entry name" value="Anoct_dimer"/>
    <property type="match status" value="1"/>
</dbReference>
<dbReference type="AlphaFoldDB" id="A0AAD5TA95"/>
<keyword evidence="4 7" id="KW-1133">Transmembrane helix</keyword>
<evidence type="ECO:0000256" key="3">
    <source>
        <dbReference type="ARBA" id="ARBA00022692"/>
    </source>
</evidence>
<dbReference type="EMBL" id="JADGJH010000009">
    <property type="protein sequence ID" value="KAJ3142628.1"/>
    <property type="molecule type" value="Genomic_DNA"/>
</dbReference>
<name>A0AAD5TA95_9FUNG</name>
<dbReference type="GO" id="GO:0046983">
    <property type="term" value="F:protein dimerization activity"/>
    <property type="evidence" value="ECO:0007669"/>
    <property type="project" value="InterPro"/>
</dbReference>
<dbReference type="PANTHER" id="PTHR12308">
    <property type="entry name" value="ANOCTAMIN"/>
    <property type="match status" value="1"/>
</dbReference>
<gene>
    <name evidence="10" type="primary">ANO6</name>
    <name evidence="10" type="ORF">HK100_012480</name>
</gene>
<comment type="caution">
    <text evidence="10">The sequence shown here is derived from an EMBL/GenBank/DDBJ whole genome shotgun (WGS) entry which is preliminary data.</text>
</comment>
<keyword evidence="3 7" id="KW-0812">Transmembrane</keyword>
<dbReference type="GO" id="GO:0005886">
    <property type="term" value="C:plasma membrane"/>
    <property type="evidence" value="ECO:0007669"/>
    <property type="project" value="UniProtKB-SubCell"/>
</dbReference>
<evidence type="ECO:0000256" key="5">
    <source>
        <dbReference type="ARBA" id="ARBA00023136"/>
    </source>
</evidence>
<dbReference type="PANTHER" id="PTHR12308:SF73">
    <property type="entry name" value="ANOCTAMIN"/>
    <property type="match status" value="1"/>
</dbReference>
<dbReference type="GO" id="GO:0005254">
    <property type="term" value="F:chloride channel activity"/>
    <property type="evidence" value="ECO:0007669"/>
    <property type="project" value="TreeGrafter"/>
</dbReference>
<evidence type="ECO:0000256" key="6">
    <source>
        <dbReference type="ARBA" id="ARBA00023180"/>
    </source>
</evidence>
<evidence type="ECO:0000256" key="2">
    <source>
        <dbReference type="ARBA" id="ARBA00022475"/>
    </source>
</evidence>
<evidence type="ECO:0000256" key="4">
    <source>
        <dbReference type="ARBA" id="ARBA00022989"/>
    </source>
</evidence>
<sequence>MKLLQKGIIIERETSMEDPNEVFIKLLAPFSVLCAEAQLMKLKLPLQADNKYTRNFSIISTPRRTKFDDLVNFCKKLLPVDIDTKTQSATFKRKDLARFKGGDAHVTDIATIQTRFFRDSHRSLLTYNLISHVEITVPITTIVSKQKERKGIDYLLSEGFYSAMFHLHDDDSKEKSKRDFLKHEWVQKYFATQPIDEVAAYFGETVGLYFAFVGFYIMWLLIATTLGIIVVLYVAMTEILTGSSYLTTI</sequence>
<evidence type="ECO:0000313" key="11">
    <source>
        <dbReference type="Proteomes" id="UP001211907"/>
    </source>
</evidence>
<accession>A0AAD5TA95</accession>
<evidence type="ECO:0000256" key="1">
    <source>
        <dbReference type="ARBA" id="ARBA00004651"/>
    </source>
</evidence>
<feature type="transmembrane region" description="Helical" evidence="7">
    <location>
        <begin position="208"/>
        <end position="235"/>
    </location>
</feature>
<dbReference type="Pfam" id="PF04547">
    <property type="entry name" value="Anoctamin"/>
    <property type="match status" value="1"/>
</dbReference>
<keyword evidence="6" id="KW-0325">Glycoprotein</keyword>
<keyword evidence="2" id="KW-1003">Cell membrane</keyword>
<dbReference type="InterPro" id="IPR049452">
    <property type="entry name" value="Anoctamin_TM"/>
</dbReference>
<proteinExistence type="predicted"/>
<comment type="subcellular location">
    <subcellularLocation>
        <location evidence="1">Cell membrane</location>
        <topology evidence="1">Multi-pass membrane protein</topology>
    </subcellularLocation>
</comment>
<dbReference type="InterPro" id="IPR007632">
    <property type="entry name" value="Anoctamin"/>
</dbReference>
<keyword evidence="11" id="KW-1185">Reference proteome</keyword>
<evidence type="ECO:0000313" key="10">
    <source>
        <dbReference type="EMBL" id="KAJ3142628.1"/>
    </source>
</evidence>
<organism evidence="10 11">
    <name type="scientific">Physocladia obscura</name>
    <dbReference type="NCBI Taxonomy" id="109957"/>
    <lineage>
        <taxon>Eukaryota</taxon>
        <taxon>Fungi</taxon>
        <taxon>Fungi incertae sedis</taxon>
        <taxon>Chytridiomycota</taxon>
        <taxon>Chytridiomycota incertae sedis</taxon>
        <taxon>Chytridiomycetes</taxon>
        <taxon>Chytridiales</taxon>
        <taxon>Chytriomycetaceae</taxon>
        <taxon>Physocladia</taxon>
    </lineage>
</organism>
<feature type="domain" description="Anoctamin dimerisation" evidence="9">
    <location>
        <begin position="2"/>
        <end position="195"/>
    </location>
</feature>